<accession>A0A4Z2EXA5</accession>
<evidence type="ECO:0000313" key="2">
    <source>
        <dbReference type="EMBL" id="TNN33211.1"/>
    </source>
</evidence>
<evidence type="ECO:0000256" key="1">
    <source>
        <dbReference type="SAM" id="MobiDB-lite"/>
    </source>
</evidence>
<dbReference type="AlphaFoldDB" id="A0A4Z2EXA5"/>
<evidence type="ECO:0000313" key="3">
    <source>
        <dbReference type="Proteomes" id="UP000314294"/>
    </source>
</evidence>
<comment type="caution">
    <text evidence="2">The sequence shown here is derived from an EMBL/GenBank/DDBJ whole genome shotgun (WGS) entry which is preliminary data.</text>
</comment>
<name>A0A4Z2EXA5_9TELE</name>
<keyword evidence="3" id="KW-1185">Reference proteome</keyword>
<reference evidence="2 3" key="1">
    <citation type="submission" date="2019-03" db="EMBL/GenBank/DDBJ databases">
        <title>First draft genome of Liparis tanakae, snailfish: a comprehensive survey of snailfish specific genes.</title>
        <authorList>
            <person name="Kim W."/>
            <person name="Song I."/>
            <person name="Jeong J.-H."/>
            <person name="Kim D."/>
            <person name="Kim S."/>
            <person name="Ryu S."/>
            <person name="Song J.Y."/>
            <person name="Lee S.K."/>
        </authorList>
    </citation>
    <scope>NUCLEOTIDE SEQUENCE [LARGE SCALE GENOMIC DNA]</scope>
    <source>
        <tissue evidence="2">Muscle</tissue>
    </source>
</reference>
<sequence>MELRPSFRFAVTRTIVAHAGVHVTQPPGQRREHAQRRRGRRDTHQHTHH</sequence>
<dbReference type="EMBL" id="SRLO01002314">
    <property type="protein sequence ID" value="TNN33211.1"/>
    <property type="molecule type" value="Genomic_DNA"/>
</dbReference>
<dbReference type="Proteomes" id="UP000314294">
    <property type="component" value="Unassembled WGS sequence"/>
</dbReference>
<protein>
    <submittedName>
        <fullName evidence="2">Uncharacterized protein</fullName>
    </submittedName>
</protein>
<feature type="region of interest" description="Disordered" evidence="1">
    <location>
        <begin position="20"/>
        <end position="49"/>
    </location>
</feature>
<organism evidence="2 3">
    <name type="scientific">Liparis tanakae</name>
    <name type="common">Tanaka's snailfish</name>
    <dbReference type="NCBI Taxonomy" id="230148"/>
    <lineage>
        <taxon>Eukaryota</taxon>
        <taxon>Metazoa</taxon>
        <taxon>Chordata</taxon>
        <taxon>Craniata</taxon>
        <taxon>Vertebrata</taxon>
        <taxon>Euteleostomi</taxon>
        <taxon>Actinopterygii</taxon>
        <taxon>Neopterygii</taxon>
        <taxon>Teleostei</taxon>
        <taxon>Neoteleostei</taxon>
        <taxon>Acanthomorphata</taxon>
        <taxon>Eupercaria</taxon>
        <taxon>Perciformes</taxon>
        <taxon>Cottioidei</taxon>
        <taxon>Cottales</taxon>
        <taxon>Liparidae</taxon>
        <taxon>Liparis</taxon>
    </lineage>
</organism>
<proteinExistence type="predicted"/>
<gene>
    <name evidence="2" type="ORF">EYF80_056627</name>
</gene>